<dbReference type="InterPro" id="IPR007627">
    <property type="entry name" value="RNA_pol_sigma70_r2"/>
</dbReference>
<dbReference type="InterPro" id="IPR013325">
    <property type="entry name" value="RNA_pol_sigma_r2"/>
</dbReference>
<dbReference type="CDD" id="cd06171">
    <property type="entry name" value="Sigma70_r4"/>
    <property type="match status" value="1"/>
</dbReference>
<keyword evidence="4" id="KW-0804">Transcription</keyword>
<evidence type="ECO:0000313" key="7">
    <source>
        <dbReference type="EMBL" id="NYT84043.1"/>
    </source>
</evidence>
<dbReference type="Proteomes" id="UP000554144">
    <property type="component" value="Unassembled WGS sequence"/>
</dbReference>
<dbReference type="GO" id="GO:0016987">
    <property type="term" value="F:sigma factor activity"/>
    <property type="evidence" value="ECO:0007669"/>
    <property type="project" value="UniProtKB-KW"/>
</dbReference>
<dbReference type="PANTHER" id="PTHR43133:SF51">
    <property type="entry name" value="RNA POLYMERASE SIGMA FACTOR"/>
    <property type="match status" value="1"/>
</dbReference>
<dbReference type="InterPro" id="IPR014284">
    <property type="entry name" value="RNA_pol_sigma-70_dom"/>
</dbReference>
<dbReference type="NCBIfam" id="NF008888">
    <property type="entry name" value="PRK11922.1"/>
    <property type="match status" value="1"/>
</dbReference>
<evidence type="ECO:0000256" key="1">
    <source>
        <dbReference type="ARBA" id="ARBA00010641"/>
    </source>
</evidence>
<evidence type="ECO:0000256" key="3">
    <source>
        <dbReference type="ARBA" id="ARBA00023082"/>
    </source>
</evidence>
<name>A0A853H0E4_9BURK</name>
<organism evidence="7 8">
    <name type="scientific">Pollutimonas harenae</name>
    <dbReference type="NCBI Taxonomy" id="657015"/>
    <lineage>
        <taxon>Bacteria</taxon>
        <taxon>Pseudomonadati</taxon>
        <taxon>Pseudomonadota</taxon>
        <taxon>Betaproteobacteria</taxon>
        <taxon>Burkholderiales</taxon>
        <taxon>Alcaligenaceae</taxon>
        <taxon>Pollutimonas</taxon>
    </lineage>
</organism>
<sequence length="240" mass="27572">MSLALVQTDDISTSDADIVKRIAAGDLDTLTKLMRRYNQRLYRVARSILRNDADAEEAVQEAFYCAYRAMAQFRGEAALSTWLVQIVVNESRKRLRKINRQSTWLEFNNDASRDDTTADTTMDEYTINQPENGLWRTQTRHILENHIDRLPDVFRTVFVLRAVEEFSVEETAACLGIPLATVRTRYFRSRALLRKTLRQEMGEEINDVFSFAGHRCDRIVAAVLTRIQAHGENATSTSTF</sequence>
<dbReference type="Pfam" id="PF08281">
    <property type="entry name" value="Sigma70_r4_2"/>
    <property type="match status" value="1"/>
</dbReference>
<dbReference type="SUPFAM" id="SSF88659">
    <property type="entry name" value="Sigma3 and sigma4 domains of RNA polymerase sigma factors"/>
    <property type="match status" value="1"/>
</dbReference>
<evidence type="ECO:0000313" key="8">
    <source>
        <dbReference type="Proteomes" id="UP000554144"/>
    </source>
</evidence>
<comment type="similarity">
    <text evidence="1">Belongs to the sigma-70 factor family. ECF subfamily.</text>
</comment>
<accession>A0A853H0E4</accession>
<dbReference type="GO" id="GO:0003677">
    <property type="term" value="F:DNA binding"/>
    <property type="evidence" value="ECO:0007669"/>
    <property type="project" value="InterPro"/>
</dbReference>
<keyword evidence="3" id="KW-0731">Sigma factor</keyword>
<dbReference type="InterPro" id="IPR013324">
    <property type="entry name" value="RNA_pol_sigma_r3/r4-like"/>
</dbReference>
<dbReference type="InterPro" id="IPR036388">
    <property type="entry name" value="WH-like_DNA-bd_sf"/>
</dbReference>
<dbReference type="AlphaFoldDB" id="A0A853H0E4"/>
<dbReference type="RefSeq" id="WP_130038761.1">
    <property type="nucleotide sequence ID" value="NZ_JACCEV010000001.1"/>
</dbReference>
<dbReference type="PANTHER" id="PTHR43133">
    <property type="entry name" value="RNA POLYMERASE ECF-TYPE SIGMA FACTO"/>
    <property type="match status" value="1"/>
</dbReference>
<evidence type="ECO:0000256" key="2">
    <source>
        <dbReference type="ARBA" id="ARBA00023015"/>
    </source>
</evidence>
<keyword evidence="2" id="KW-0805">Transcription regulation</keyword>
<gene>
    <name evidence="7" type="ORF">H0A62_00375</name>
</gene>
<evidence type="ECO:0000259" key="5">
    <source>
        <dbReference type="Pfam" id="PF04542"/>
    </source>
</evidence>
<dbReference type="NCBIfam" id="TIGR02937">
    <property type="entry name" value="sigma70-ECF"/>
    <property type="match status" value="1"/>
</dbReference>
<dbReference type="InterPro" id="IPR013249">
    <property type="entry name" value="RNA_pol_sigma70_r4_t2"/>
</dbReference>
<dbReference type="EMBL" id="JACCEV010000001">
    <property type="protein sequence ID" value="NYT84043.1"/>
    <property type="molecule type" value="Genomic_DNA"/>
</dbReference>
<dbReference type="Gene3D" id="1.10.1740.10">
    <property type="match status" value="1"/>
</dbReference>
<keyword evidence="8" id="KW-1185">Reference proteome</keyword>
<proteinExistence type="inferred from homology"/>
<dbReference type="InterPro" id="IPR039425">
    <property type="entry name" value="RNA_pol_sigma-70-like"/>
</dbReference>
<dbReference type="SUPFAM" id="SSF88946">
    <property type="entry name" value="Sigma2 domain of RNA polymerase sigma factors"/>
    <property type="match status" value="1"/>
</dbReference>
<protein>
    <submittedName>
        <fullName evidence="7">RNA polymerase sigma factor</fullName>
    </submittedName>
</protein>
<dbReference type="Gene3D" id="1.10.10.10">
    <property type="entry name" value="Winged helix-like DNA-binding domain superfamily/Winged helix DNA-binding domain"/>
    <property type="match status" value="1"/>
</dbReference>
<dbReference type="GO" id="GO:0006352">
    <property type="term" value="P:DNA-templated transcription initiation"/>
    <property type="evidence" value="ECO:0007669"/>
    <property type="project" value="InterPro"/>
</dbReference>
<evidence type="ECO:0000256" key="4">
    <source>
        <dbReference type="ARBA" id="ARBA00023163"/>
    </source>
</evidence>
<dbReference type="OrthoDB" id="9780326at2"/>
<comment type="caution">
    <text evidence="7">The sequence shown here is derived from an EMBL/GenBank/DDBJ whole genome shotgun (WGS) entry which is preliminary data.</text>
</comment>
<feature type="domain" description="RNA polymerase sigma-70 region 2" evidence="5">
    <location>
        <begin position="33"/>
        <end position="100"/>
    </location>
</feature>
<feature type="domain" description="RNA polymerase sigma factor 70 region 4 type 2" evidence="6">
    <location>
        <begin position="143"/>
        <end position="193"/>
    </location>
</feature>
<evidence type="ECO:0000259" key="6">
    <source>
        <dbReference type="Pfam" id="PF08281"/>
    </source>
</evidence>
<dbReference type="Pfam" id="PF04542">
    <property type="entry name" value="Sigma70_r2"/>
    <property type="match status" value="1"/>
</dbReference>
<reference evidence="7 8" key="1">
    <citation type="submission" date="2020-07" db="EMBL/GenBank/DDBJ databases">
        <title>Taxonomic revisions and descriptions of new bacterial species based on genomic comparisons in the high-G+C-content subgroup of the family Alcaligenaceae.</title>
        <authorList>
            <person name="Szabo A."/>
            <person name="Felfoldi T."/>
        </authorList>
    </citation>
    <scope>NUCLEOTIDE SEQUENCE [LARGE SCALE GENOMIC DNA]</scope>
    <source>
        <strain evidence="7 8">DSM 25667</strain>
    </source>
</reference>